<proteinExistence type="predicted"/>
<dbReference type="Proteomes" id="UP000276133">
    <property type="component" value="Unassembled WGS sequence"/>
</dbReference>
<dbReference type="EMBL" id="REGN01002745">
    <property type="protein sequence ID" value="RNA26391.1"/>
    <property type="molecule type" value="Genomic_DNA"/>
</dbReference>
<evidence type="ECO:0000313" key="2">
    <source>
        <dbReference type="Proteomes" id="UP000276133"/>
    </source>
</evidence>
<name>A0A3M7RS59_BRAPC</name>
<sequence>MLCEFCGKDMEDLYLLTLPCGYVVCHNHLKIQDTKFNCLVCQDHFIETKICYEMRKNRTKLKKMEFFEKKKILFRAFEIIDELTQRRKYLLAQFEKKIDDHYLILKESLEREESCFLYYIKLSLENIDTAEIRKNLNFDSYLNLNPRDEFFYFSETNNYFSDINTKKIGELLQLSENLKQFKCELNSDIQDLDESKFFGKYNQPILPCTSNQYLKPFLRQFVSICQIRLQKFEELSSGHLVAVDSSNSTLIKINPLNGELNEISKFKISLFFSNDDQIVTISEDNFITIWKED</sequence>
<gene>
    <name evidence="1" type="ORF">BpHYR1_034743</name>
</gene>
<keyword evidence="2" id="KW-1185">Reference proteome</keyword>
<dbReference type="OrthoDB" id="10222964at2759"/>
<accession>A0A3M7RS59</accession>
<organism evidence="1 2">
    <name type="scientific">Brachionus plicatilis</name>
    <name type="common">Marine rotifer</name>
    <name type="synonym">Brachionus muelleri</name>
    <dbReference type="NCBI Taxonomy" id="10195"/>
    <lineage>
        <taxon>Eukaryota</taxon>
        <taxon>Metazoa</taxon>
        <taxon>Spiralia</taxon>
        <taxon>Gnathifera</taxon>
        <taxon>Rotifera</taxon>
        <taxon>Eurotatoria</taxon>
        <taxon>Monogononta</taxon>
        <taxon>Pseudotrocha</taxon>
        <taxon>Ploima</taxon>
        <taxon>Brachionidae</taxon>
        <taxon>Brachionus</taxon>
    </lineage>
</organism>
<comment type="caution">
    <text evidence="1">The sequence shown here is derived from an EMBL/GenBank/DDBJ whole genome shotgun (WGS) entry which is preliminary data.</text>
</comment>
<evidence type="ECO:0000313" key="1">
    <source>
        <dbReference type="EMBL" id="RNA26391.1"/>
    </source>
</evidence>
<reference evidence="1 2" key="1">
    <citation type="journal article" date="2018" name="Sci. Rep.">
        <title>Genomic signatures of local adaptation to the degree of environmental predictability in rotifers.</title>
        <authorList>
            <person name="Franch-Gras L."/>
            <person name="Hahn C."/>
            <person name="Garcia-Roger E.M."/>
            <person name="Carmona M.J."/>
            <person name="Serra M."/>
            <person name="Gomez A."/>
        </authorList>
    </citation>
    <scope>NUCLEOTIDE SEQUENCE [LARGE SCALE GENOMIC DNA]</scope>
    <source>
        <strain evidence="1">HYR1</strain>
    </source>
</reference>
<dbReference type="AlphaFoldDB" id="A0A3M7RS59"/>
<protein>
    <submittedName>
        <fullName evidence="1">Uncharacterized protein</fullName>
    </submittedName>
</protein>